<dbReference type="EMBL" id="CP003742">
    <property type="protein sequence ID" value="AGI71017.1"/>
    <property type="molecule type" value="Genomic_DNA"/>
</dbReference>
<dbReference type="STRING" id="391616.OA238_c08010"/>
<dbReference type="InterPro" id="IPR015928">
    <property type="entry name" value="Aconitase/3IPM_dehydase_swvl"/>
</dbReference>
<dbReference type="Gene3D" id="3.20.19.10">
    <property type="entry name" value="Aconitase, domain 4"/>
    <property type="match status" value="1"/>
</dbReference>
<dbReference type="GO" id="GO:0047508">
    <property type="term" value="F:(R)-2-methylmalate dehydratase activity"/>
    <property type="evidence" value="ECO:0007669"/>
    <property type="project" value="UniProtKB-EC"/>
</dbReference>
<dbReference type="EC" id="4.2.1.35" evidence="1"/>
<dbReference type="Proteomes" id="UP000004688">
    <property type="component" value="Chromosome"/>
</dbReference>
<dbReference type="GO" id="GO:0003861">
    <property type="term" value="F:3-isopropylmalate dehydratase activity"/>
    <property type="evidence" value="ECO:0007669"/>
    <property type="project" value="UniProtKB-EC"/>
</dbReference>
<keyword evidence="2" id="KW-1185">Reference proteome</keyword>
<dbReference type="KEGG" id="oar:OA238_c08010"/>
<evidence type="ECO:0000313" key="1">
    <source>
        <dbReference type="EMBL" id="AGI71017.1"/>
    </source>
</evidence>
<dbReference type="HOGENOM" id="CLU_1516409_0_0_5"/>
<name>M9RFT1_9RHOB</name>
<keyword evidence="1" id="KW-0456">Lyase</keyword>
<protein>
    <submittedName>
        <fullName evidence="1">3-isopropylmalate dehydratase small subunit LeuD</fullName>
        <ecNumber evidence="1">4.2.1.33</ecNumber>
        <ecNumber evidence="1">4.2.1.35</ecNumber>
    </submittedName>
</protein>
<accession>M9RFT1</accession>
<reference evidence="1 2" key="1">
    <citation type="journal article" date="2013" name="PLoS ONE">
        <title>Poles Apart: Arctic and Antarctic Octadecabacter strains Share High Genome Plasticity and a New Type of Xanthorhodopsin.</title>
        <authorList>
            <person name="Vollmers J."/>
            <person name="Voget S."/>
            <person name="Dietrich S."/>
            <person name="Gollnow K."/>
            <person name="Smits M."/>
            <person name="Meyer K."/>
            <person name="Brinkhoff T."/>
            <person name="Simon M."/>
            <person name="Daniel R."/>
        </authorList>
    </citation>
    <scope>NUCLEOTIDE SEQUENCE [LARGE SCALE GENOMIC DNA]</scope>
    <source>
        <strain evidence="1 2">238</strain>
    </source>
</reference>
<dbReference type="AlphaFoldDB" id="M9RFT1"/>
<organism evidence="1 2">
    <name type="scientific">Octadecabacter arcticus 238</name>
    <dbReference type="NCBI Taxonomy" id="391616"/>
    <lineage>
        <taxon>Bacteria</taxon>
        <taxon>Pseudomonadati</taxon>
        <taxon>Pseudomonadota</taxon>
        <taxon>Alphaproteobacteria</taxon>
        <taxon>Rhodobacterales</taxon>
        <taxon>Roseobacteraceae</taxon>
        <taxon>Octadecabacter</taxon>
    </lineage>
</organism>
<proteinExistence type="predicted"/>
<dbReference type="EC" id="4.2.1.33" evidence="1"/>
<gene>
    <name evidence="1" type="primary">leuD2</name>
    <name evidence="1" type="ORF">OA238_c08010</name>
</gene>
<evidence type="ECO:0000313" key="2">
    <source>
        <dbReference type="Proteomes" id="UP000004688"/>
    </source>
</evidence>
<dbReference type="eggNOG" id="COG0066">
    <property type="taxonomic scope" value="Bacteria"/>
</dbReference>
<sequence length="186" mass="20238">MQMEGRAFILGNDIANDGHLMALEFALSRESDPEILRHQIFKGLDEALADQLTPGDLIVTGRRFAQGNPHIQGFIGLQGARIGLLTESIPSSSYRLAINAGVPLLPSCPGLRAQTTQGDILRVDFETGSVLNVTSGEELNFAPIPVHARAIIMAGGWPPMFKARLKQQKQSRERNHSLDSNIKCNG</sequence>